<evidence type="ECO:0000259" key="2">
    <source>
        <dbReference type="Pfam" id="PF00675"/>
    </source>
</evidence>
<proteinExistence type="predicted"/>
<dbReference type="Pfam" id="PF00675">
    <property type="entry name" value="Peptidase_M16"/>
    <property type="match status" value="1"/>
</dbReference>
<accession>A0A0S4L8Y3</accession>
<organism evidence="4 5">
    <name type="scientific">Candidatus Nitrospira nitrosa</name>
    <dbReference type="NCBI Taxonomy" id="1742972"/>
    <lineage>
        <taxon>Bacteria</taxon>
        <taxon>Pseudomonadati</taxon>
        <taxon>Nitrospirota</taxon>
        <taxon>Nitrospiria</taxon>
        <taxon>Nitrospirales</taxon>
        <taxon>Nitrospiraceae</taxon>
        <taxon>Nitrospira</taxon>
    </lineage>
</organism>
<dbReference type="GO" id="GO:0046872">
    <property type="term" value="F:metal ion binding"/>
    <property type="evidence" value="ECO:0007669"/>
    <property type="project" value="InterPro"/>
</dbReference>
<evidence type="ECO:0000256" key="1">
    <source>
        <dbReference type="SAM" id="SignalP"/>
    </source>
</evidence>
<evidence type="ECO:0000313" key="4">
    <source>
        <dbReference type="EMBL" id="CUS32331.1"/>
    </source>
</evidence>
<dbReference type="Gene3D" id="3.30.830.10">
    <property type="entry name" value="Metalloenzyme, LuxS/M16 peptidase-like"/>
    <property type="match status" value="2"/>
</dbReference>
<dbReference type="PANTHER" id="PTHR11851">
    <property type="entry name" value="METALLOPROTEASE"/>
    <property type="match status" value="1"/>
</dbReference>
<keyword evidence="1" id="KW-0732">Signal</keyword>
<keyword evidence="5" id="KW-1185">Reference proteome</keyword>
<dbReference type="InterPro" id="IPR007863">
    <property type="entry name" value="Peptidase_M16_C"/>
</dbReference>
<reference evidence="4 5" key="1">
    <citation type="submission" date="2015-10" db="EMBL/GenBank/DDBJ databases">
        <authorList>
            <person name="Gilbert D.G."/>
        </authorList>
    </citation>
    <scope>NUCLEOTIDE SEQUENCE [LARGE SCALE GENOMIC DNA]</scope>
    <source>
        <strain evidence="4">COMA1</strain>
    </source>
</reference>
<sequence>MTHTACPAGYSHSRSRLARVRSLFQPMYWAFCATLSMSIPQGAAAADLAPVKFTAPNGMTVVVLEQHFLPIVELHALIKAGSSQDPPEKAGVANLVASLLDEGTTSRSSKQLAEQIDFVGGSLGAQASEDFTTASARILRKDIDLGFTLLADILQRPAFPKQEFERVRSQIHGEIASDNDDPGHVAMKAFNQLVYQTHPYRWPVQGTEETLNKITLSDIQGFYAREYLPNQVILTIVGDVTVEQATSLVQLHFGSWKKGLAQPRPVRKPPSVEKKAVQFIEKDLTQSTIMLGHSGITRTNPDFYAVTVMNHVLGAGGFSSRLMDSIRDKQGLAYGITSHYDARAMPGSFWISLQTRTETTNQAISSVLAEMKAIREAPVTDHELAEAKSFLMGSFPLRLDSTAKLAQVLGQVEFFGLGFDYFSQYPKWIDRVTKDDVQRVAKQYLNPQLYALVVVGNITKAKVRH</sequence>
<evidence type="ECO:0000313" key="5">
    <source>
        <dbReference type="Proteomes" id="UP000199032"/>
    </source>
</evidence>
<keyword evidence="4" id="KW-0378">Hydrolase</keyword>
<dbReference type="InterPro" id="IPR050361">
    <property type="entry name" value="MPP/UQCRC_Complex"/>
</dbReference>
<dbReference type="GO" id="GO:0016787">
    <property type="term" value="F:hydrolase activity"/>
    <property type="evidence" value="ECO:0007669"/>
    <property type="project" value="UniProtKB-KW"/>
</dbReference>
<evidence type="ECO:0000259" key="3">
    <source>
        <dbReference type="Pfam" id="PF05193"/>
    </source>
</evidence>
<gene>
    <name evidence="4" type="ORF">COMA1_10576</name>
</gene>
<dbReference type="EC" id="3.4.24.-" evidence="4"/>
<name>A0A0S4L8Y3_9BACT</name>
<dbReference type="SUPFAM" id="SSF63411">
    <property type="entry name" value="LuxS/MPP-like metallohydrolase"/>
    <property type="match status" value="2"/>
</dbReference>
<dbReference type="Pfam" id="PF05193">
    <property type="entry name" value="Peptidase_M16_C"/>
    <property type="match status" value="1"/>
</dbReference>
<dbReference type="AlphaFoldDB" id="A0A0S4L8Y3"/>
<feature type="signal peptide" evidence="1">
    <location>
        <begin position="1"/>
        <end position="45"/>
    </location>
</feature>
<dbReference type="STRING" id="1742972.COMA1_10576"/>
<feature type="domain" description="Peptidase M16 N-terminal" evidence="2">
    <location>
        <begin position="62"/>
        <end position="206"/>
    </location>
</feature>
<feature type="domain" description="Peptidase M16 C-terminal" evidence="3">
    <location>
        <begin position="213"/>
        <end position="389"/>
    </location>
</feature>
<dbReference type="PANTHER" id="PTHR11851:SF224">
    <property type="entry name" value="PROCESSING PROTEASE"/>
    <property type="match status" value="1"/>
</dbReference>
<dbReference type="InterPro" id="IPR011765">
    <property type="entry name" value="Pept_M16_N"/>
</dbReference>
<dbReference type="OrthoDB" id="9811314at2"/>
<dbReference type="EMBL" id="CZQA01000001">
    <property type="protein sequence ID" value="CUS32331.1"/>
    <property type="molecule type" value="Genomic_DNA"/>
</dbReference>
<feature type="chain" id="PRO_5006623748" evidence="1">
    <location>
        <begin position="46"/>
        <end position="465"/>
    </location>
</feature>
<dbReference type="InterPro" id="IPR011249">
    <property type="entry name" value="Metalloenz_LuxS/M16"/>
</dbReference>
<protein>
    <submittedName>
        <fullName evidence="4">Putative Zn-dependent peptidase, M16 family</fullName>
        <ecNumber evidence="4">3.4.24.-</ecNumber>
    </submittedName>
</protein>
<dbReference type="Proteomes" id="UP000199032">
    <property type="component" value="Unassembled WGS sequence"/>
</dbReference>